<sequence length="36" mass="4288">MQLFYFPKLTNDIQKIRKNGNLLHTIKQAFMCFSTP</sequence>
<reference evidence="1" key="2">
    <citation type="journal article" date="2015" name="Fish Shellfish Immunol.">
        <title>Early steps in the European eel (Anguilla anguilla)-Vibrio vulnificus interaction in the gills: Role of the RtxA13 toxin.</title>
        <authorList>
            <person name="Callol A."/>
            <person name="Pajuelo D."/>
            <person name="Ebbesson L."/>
            <person name="Teles M."/>
            <person name="MacKenzie S."/>
            <person name="Amaro C."/>
        </authorList>
    </citation>
    <scope>NUCLEOTIDE SEQUENCE</scope>
</reference>
<accession>A0A0E9SL40</accession>
<evidence type="ECO:0000313" key="1">
    <source>
        <dbReference type="EMBL" id="JAH41937.1"/>
    </source>
</evidence>
<reference evidence="1" key="1">
    <citation type="submission" date="2014-11" db="EMBL/GenBank/DDBJ databases">
        <authorList>
            <person name="Amaro Gonzalez C."/>
        </authorList>
    </citation>
    <scope>NUCLEOTIDE SEQUENCE</scope>
</reference>
<dbReference type="AlphaFoldDB" id="A0A0E9SL40"/>
<organism evidence="1">
    <name type="scientific">Anguilla anguilla</name>
    <name type="common">European freshwater eel</name>
    <name type="synonym">Muraena anguilla</name>
    <dbReference type="NCBI Taxonomy" id="7936"/>
    <lineage>
        <taxon>Eukaryota</taxon>
        <taxon>Metazoa</taxon>
        <taxon>Chordata</taxon>
        <taxon>Craniata</taxon>
        <taxon>Vertebrata</taxon>
        <taxon>Euteleostomi</taxon>
        <taxon>Actinopterygii</taxon>
        <taxon>Neopterygii</taxon>
        <taxon>Teleostei</taxon>
        <taxon>Anguilliformes</taxon>
        <taxon>Anguillidae</taxon>
        <taxon>Anguilla</taxon>
    </lineage>
</organism>
<proteinExistence type="predicted"/>
<dbReference type="EMBL" id="GBXM01066640">
    <property type="protein sequence ID" value="JAH41937.1"/>
    <property type="molecule type" value="Transcribed_RNA"/>
</dbReference>
<name>A0A0E9SL40_ANGAN</name>
<protein>
    <submittedName>
        <fullName evidence="1">Uncharacterized protein</fullName>
    </submittedName>
</protein>